<dbReference type="InterPro" id="IPR015422">
    <property type="entry name" value="PyrdxlP-dep_Trfase_small"/>
</dbReference>
<dbReference type="PROSITE" id="PS00105">
    <property type="entry name" value="AA_TRANSFER_CLASS_1"/>
    <property type="match status" value="1"/>
</dbReference>
<evidence type="ECO:0000313" key="6">
    <source>
        <dbReference type="Proteomes" id="UP000768462"/>
    </source>
</evidence>
<accession>A0A927ZQ27</accession>
<dbReference type="EC" id="2.6.1.-" evidence="3"/>
<keyword evidence="2" id="KW-0663">Pyridoxal phosphate</keyword>
<dbReference type="GO" id="GO:0008483">
    <property type="term" value="F:transaminase activity"/>
    <property type="evidence" value="ECO:0007669"/>
    <property type="project" value="UniProtKB-KW"/>
</dbReference>
<keyword evidence="3 5" id="KW-0032">Aminotransferase</keyword>
<gene>
    <name evidence="5" type="ORF">E7215_11885</name>
</gene>
<keyword evidence="3" id="KW-0808">Transferase</keyword>
<dbReference type="AlphaFoldDB" id="A0A927ZQ27"/>
<protein>
    <recommendedName>
        <fullName evidence="3">Aminotransferase</fullName>
        <ecNumber evidence="3">2.6.1.-</ecNumber>
    </recommendedName>
</protein>
<organism evidence="5 6">
    <name type="scientific">Clostridium sulfidigenes</name>
    <dbReference type="NCBI Taxonomy" id="318464"/>
    <lineage>
        <taxon>Bacteria</taxon>
        <taxon>Bacillati</taxon>
        <taxon>Bacillota</taxon>
        <taxon>Clostridia</taxon>
        <taxon>Eubacteriales</taxon>
        <taxon>Clostridiaceae</taxon>
        <taxon>Clostridium</taxon>
    </lineage>
</organism>
<dbReference type="InterPro" id="IPR015421">
    <property type="entry name" value="PyrdxlP-dep_Trfase_major"/>
</dbReference>
<evidence type="ECO:0000259" key="4">
    <source>
        <dbReference type="Pfam" id="PF00155"/>
    </source>
</evidence>
<dbReference type="GO" id="GO:0030170">
    <property type="term" value="F:pyridoxal phosphate binding"/>
    <property type="evidence" value="ECO:0007669"/>
    <property type="project" value="InterPro"/>
</dbReference>
<comment type="cofactor">
    <cofactor evidence="1 3">
        <name>pyridoxal 5'-phosphate</name>
        <dbReference type="ChEBI" id="CHEBI:597326"/>
    </cofactor>
</comment>
<comment type="caution">
    <text evidence="5">The sequence shown here is derived from an EMBL/GenBank/DDBJ whole genome shotgun (WGS) entry which is preliminary data.</text>
</comment>
<feature type="domain" description="Aminotransferase class I/classII large" evidence="4">
    <location>
        <begin position="1"/>
        <end position="148"/>
    </location>
</feature>
<dbReference type="Gene3D" id="3.40.640.10">
    <property type="entry name" value="Type I PLP-dependent aspartate aminotransferase-like (Major domain)"/>
    <property type="match status" value="1"/>
</dbReference>
<name>A0A927ZQ27_9CLOT</name>
<dbReference type="InterPro" id="IPR004838">
    <property type="entry name" value="NHTrfase_class1_PyrdxlP-BS"/>
</dbReference>
<dbReference type="SUPFAM" id="SSF53383">
    <property type="entry name" value="PLP-dependent transferases"/>
    <property type="match status" value="1"/>
</dbReference>
<dbReference type="InterPro" id="IPR015424">
    <property type="entry name" value="PyrdxlP-dep_Trfase"/>
</dbReference>
<evidence type="ECO:0000256" key="2">
    <source>
        <dbReference type="ARBA" id="ARBA00022898"/>
    </source>
</evidence>
<dbReference type="PANTHER" id="PTHR42885:SF1">
    <property type="entry name" value="THREONINE-PHOSPHATE DECARBOXYLASE"/>
    <property type="match status" value="1"/>
</dbReference>
<evidence type="ECO:0000313" key="5">
    <source>
        <dbReference type="EMBL" id="MBE6060855.1"/>
    </source>
</evidence>
<dbReference type="PANTHER" id="PTHR42885">
    <property type="entry name" value="HISTIDINOL-PHOSPHATE AMINOTRANSFERASE-RELATED"/>
    <property type="match status" value="1"/>
</dbReference>
<sequence>LIVVKSISKSFGVPGLRLGVLASNNLDIISFIKKDVAIWNINSFGEFYMQIFEKYKSDYENGMEKFKEVRREYVKKLSNIKNLRVIPSQANYILCEILGPNTAKELTKTLLDKHNLFIKDLSTKKGFNGEFIRVAVKRPEENDKLVEAMKEMLN</sequence>
<dbReference type="EMBL" id="SVCM01000136">
    <property type="protein sequence ID" value="MBE6060855.1"/>
    <property type="molecule type" value="Genomic_DNA"/>
</dbReference>
<dbReference type="Proteomes" id="UP000768462">
    <property type="component" value="Unassembled WGS sequence"/>
</dbReference>
<proteinExistence type="inferred from homology"/>
<reference evidence="5" key="1">
    <citation type="submission" date="2019-04" db="EMBL/GenBank/DDBJ databases">
        <title>Evolution of Biomass-Degrading Anaerobic Consortia Revealed by Metagenomics.</title>
        <authorList>
            <person name="Peng X."/>
        </authorList>
    </citation>
    <scope>NUCLEOTIDE SEQUENCE</scope>
    <source>
        <strain evidence="5">SIG254</strain>
    </source>
</reference>
<dbReference type="InterPro" id="IPR004839">
    <property type="entry name" value="Aminotransferase_I/II_large"/>
</dbReference>
<evidence type="ECO:0000256" key="1">
    <source>
        <dbReference type="ARBA" id="ARBA00001933"/>
    </source>
</evidence>
<comment type="similarity">
    <text evidence="3">Belongs to the class-I pyridoxal-phosphate-dependent aminotransferase family.</text>
</comment>
<dbReference type="Pfam" id="PF00155">
    <property type="entry name" value="Aminotran_1_2"/>
    <property type="match status" value="1"/>
</dbReference>
<dbReference type="Gene3D" id="3.90.1150.10">
    <property type="entry name" value="Aspartate Aminotransferase, domain 1"/>
    <property type="match status" value="1"/>
</dbReference>
<evidence type="ECO:0000256" key="3">
    <source>
        <dbReference type="RuleBase" id="RU000481"/>
    </source>
</evidence>
<feature type="non-terminal residue" evidence="5">
    <location>
        <position position="1"/>
    </location>
</feature>